<evidence type="ECO:0000256" key="1">
    <source>
        <dbReference type="SAM" id="MobiDB-lite"/>
    </source>
</evidence>
<organism evidence="2">
    <name type="scientific">Tanacetum cinerariifolium</name>
    <name type="common">Dalmatian daisy</name>
    <name type="synonym">Chrysanthemum cinerariifolium</name>
    <dbReference type="NCBI Taxonomy" id="118510"/>
    <lineage>
        <taxon>Eukaryota</taxon>
        <taxon>Viridiplantae</taxon>
        <taxon>Streptophyta</taxon>
        <taxon>Embryophyta</taxon>
        <taxon>Tracheophyta</taxon>
        <taxon>Spermatophyta</taxon>
        <taxon>Magnoliopsida</taxon>
        <taxon>eudicotyledons</taxon>
        <taxon>Gunneridae</taxon>
        <taxon>Pentapetalae</taxon>
        <taxon>asterids</taxon>
        <taxon>campanulids</taxon>
        <taxon>Asterales</taxon>
        <taxon>Asteraceae</taxon>
        <taxon>Asteroideae</taxon>
        <taxon>Anthemideae</taxon>
        <taxon>Anthemidinae</taxon>
        <taxon>Tanacetum</taxon>
    </lineage>
</organism>
<proteinExistence type="predicted"/>
<sequence length="81" mass="8478">MSTAASARAAGSTSVRARSLASAWGVRPSLRSSSACWVSAKTWAYKSRPARNACGSATSGDRAWASAARFHMATRGCWPKA</sequence>
<dbReference type="AlphaFoldDB" id="A0A699UQD0"/>
<dbReference type="EMBL" id="BKCJ011358020">
    <property type="protein sequence ID" value="GFD25115.1"/>
    <property type="molecule type" value="Genomic_DNA"/>
</dbReference>
<evidence type="ECO:0000313" key="2">
    <source>
        <dbReference type="EMBL" id="GFD25115.1"/>
    </source>
</evidence>
<reference evidence="2" key="1">
    <citation type="journal article" date="2019" name="Sci. Rep.">
        <title>Draft genome of Tanacetum cinerariifolium, the natural source of mosquito coil.</title>
        <authorList>
            <person name="Yamashiro T."/>
            <person name="Shiraishi A."/>
            <person name="Satake H."/>
            <person name="Nakayama K."/>
        </authorList>
    </citation>
    <scope>NUCLEOTIDE SEQUENCE</scope>
</reference>
<accession>A0A699UQD0</accession>
<name>A0A699UQD0_TANCI</name>
<comment type="caution">
    <text evidence="2">The sequence shown here is derived from an EMBL/GenBank/DDBJ whole genome shotgun (WGS) entry which is preliminary data.</text>
</comment>
<feature type="compositionally biased region" description="Low complexity" evidence="1">
    <location>
        <begin position="1"/>
        <end position="19"/>
    </location>
</feature>
<protein>
    <submittedName>
        <fullName evidence="2">Uncharacterized protein</fullName>
    </submittedName>
</protein>
<feature type="region of interest" description="Disordered" evidence="1">
    <location>
        <begin position="1"/>
        <end position="29"/>
    </location>
</feature>
<gene>
    <name evidence="2" type="ORF">Tci_897084</name>
</gene>